<dbReference type="SUPFAM" id="SSF50494">
    <property type="entry name" value="Trypsin-like serine proteases"/>
    <property type="match status" value="1"/>
</dbReference>
<evidence type="ECO:0000256" key="1">
    <source>
        <dbReference type="ARBA" id="ARBA00023157"/>
    </source>
</evidence>
<dbReference type="InterPro" id="IPR009003">
    <property type="entry name" value="Peptidase_S1_PA"/>
</dbReference>
<feature type="non-terminal residue" evidence="3">
    <location>
        <position position="1"/>
    </location>
</feature>
<feature type="domain" description="Peptidase S1" evidence="2">
    <location>
        <begin position="79"/>
        <end position="116"/>
    </location>
</feature>
<organism evidence="3 4">
    <name type="scientific">Larinioides sclopetarius</name>
    <dbReference type="NCBI Taxonomy" id="280406"/>
    <lineage>
        <taxon>Eukaryota</taxon>
        <taxon>Metazoa</taxon>
        <taxon>Ecdysozoa</taxon>
        <taxon>Arthropoda</taxon>
        <taxon>Chelicerata</taxon>
        <taxon>Arachnida</taxon>
        <taxon>Araneae</taxon>
        <taxon>Araneomorphae</taxon>
        <taxon>Entelegynae</taxon>
        <taxon>Araneoidea</taxon>
        <taxon>Araneidae</taxon>
        <taxon>Larinioides</taxon>
    </lineage>
</organism>
<dbReference type="Pfam" id="PF00089">
    <property type="entry name" value="Trypsin"/>
    <property type="match status" value="1"/>
</dbReference>
<accession>A0AAV2AJF6</accession>
<comment type="caution">
    <text evidence="3">The sequence shown here is derived from an EMBL/GenBank/DDBJ whole genome shotgun (WGS) entry which is preliminary data.</text>
</comment>
<evidence type="ECO:0000313" key="3">
    <source>
        <dbReference type="EMBL" id="CAL1283791.1"/>
    </source>
</evidence>
<dbReference type="GO" id="GO:0004252">
    <property type="term" value="F:serine-type endopeptidase activity"/>
    <property type="evidence" value="ECO:0007669"/>
    <property type="project" value="InterPro"/>
</dbReference>
<evidence type="ECO:0000313" key="4">
    <source>
        <dbReference type="Proteomes" id="UP001497382"/>
    </source>
</evidence>
<keyword evidence="1" id="KW-1015">Disulfide bond</keyword>
<dbReference type="AlphaFoldDB" id="A0AAV2AJF6"/>
<gene>
    <name evidence="3" type="ORF">LARSCL_LOCUS12811</name>
</gene>
<evidence type="ECO:0000259" key="2">
    <source>
        <dbReference type="Pfam" id="PF00089"/>
    </source>
</evidence>
<sequence length="116" mass="12935">CFGNSAIYNGFRCEEEGTLCCTPVEHIENYEEHLQSGRPLDLIKPIESSKEETTQEVTRRPGMYVCGIKGNQRRKTGRVVGGKSSVPGEWCWQVALINAKNQYLCGGALIGSRWVL</sequence>
<dbReference type="Proteomes" id="UP001497382">
    <property type="component" value="Unassembled WGS sequence"/>
</dbReference>
<feature type="non-terminal residue" evidence="3">
    <location>
        <position position="116"/>
    </location>
</feature>
<dbReference type="GO" id="GO:0006508">
    <property type="term" value="P:proteolysis"/>
    <property type="evidence" value="ECO:0007669"/>
    <property type="project" value="InterPro"/>
</dbReference>
<reference evidence="3 4" key="1">
    <citation type="submission" date="2024-04" db="EMBL/GenBank/DDBJ databases">
        <authorList>
            <person name="Rising A."/>
            <person name="Reimegard J."/>
            <person name="Sonavane S."/>
            <person name="Akerstrom W."/>
            <person name="Nylinder S."/>
            <person name="Hedman E."/>
            <person name="Kallberg Y."/>
        </authorList>
    </citation>
    <scope>NUCLEOTIDE SEQUENCE [LARGE SCALE GENOMIC DNA]</scope>
</reference>
<dbReference type="PANTHER" id="PTHR24252">
    <property type="entry name" value="ACROSIN-RELATED"/>
    <property type="match status" value="1"/>
</dbReference>
<proteinExistence type="predicted"/>
<dbReference type="InterPro" id="IPR001254">
    <property type="entry name" value="Trypsin_dom"/>
</dbReference>
<name>A0AAV2AJF6_9ARAC</name>
<dbReference type="EMBL" id="CAXIEN010000171">
    <property type="protein sequence ID" value="CAL1283791.1"/>
    <property type="molecule type" value="Genomic_DNA"/>
</dbReference>
<protein>
    <recommendedName>
        <fullName evidence="2">Peptidase S1 domain-containing protein</fullName>
    </recommendedName>
</protein>
<dbReference type="InterPro" id="IPR043504">
    <property type="entry name" value="Peptidase_S1_PA_chymotrypsin"/>
</dbReference>
<keyword evidence="4" id="KW-1185">Reference proteome</keyword>
<dbReference type="PANTHER" id="PTHR24252:SF7">
    <property type="entry name" value="HYALIN"/>
    <property type="match status" value="1"/>
</dbReference>
<dbReference type="Gene3D" id="2.40.10.10">
    <property type="entry name" value="Trypsin-like serine proteases"/>
    <property type="match status" value="1"/>
</dbReference>